<keyword evidence="3" id="KW-1185">Reference proteome</keyword>
<feature type="domain" description="GAF" evidence="1">
    <location>
        <begin position="3"/>
        <end position="98"/>
    </location>
</feature>
<dbReference type="EMBL" id="BMQL01000118">
    <property type="protein sequence ID" value="GGR41312.1"/>
    <property type="molecule type" value="Genomic_DNA"/>
</dbReference>
<gene>
    <name evidence="2" type="ORF">GCM10008957_56680</name>
</gene>
<reference evidence="2" key="1">
    <citation type="journal article" date="2014" name="Int. J. Syst. Evol. Microbiol.">
        <title>Complete genome sequence of Corynebacterium casei LMG S-19264T (=DSM 44701T), isolated from a smear-ripened cheese.</title>
        <authorList>
            <consortium name="US DOE Joint Genome Institute (JGI-PGF)"/>
            <person name="Walter F."/>
            <person name="Albersmeier A."/>
            <person name="Kalinowski J."/>
            <person name="Ruckert C."/>
        </authorList>
    </citation>
    <scope>NUCLEOTIDE SEQUENCE</scope>
    <source>
        <strain evidence="2">JCM 31311</strain>
    </source>
</reference>
<name>A0A918KXM6_9DEIO</name>
<evidence type="ECO:0000259" key="1">
    <source>
        <dbReference type="Pfam" id="PF01590"/>
    </source>
</evidence>
<reference evidence="2" key="2">
    <citation type="submission" date="2020-09" db="EMBL/GenBank/DDBJ databases">
        <authorList>
            <person name="Sun Q."/>
            <person name="Ohkuma M."/>
        </authorList>
    </citation>
    <scope>NUCLEOTIDE SEQUENCE</scope>
    <source>
        <strain evidence="2">JCM 31311</strain>
    </source>
</reference>
<protein>
    <recommendedName>
        <fullName evidence="1">GAF domain-containing protein</fullName>
    </recommendedName>
</protein>
<dbReference type="RefSeq" id="WP_229776759.1">
    <property type="nucleotide sequence ID" value="NZ_BMQL01000118.1"/>
</dbReference>
<dbReference type="Proteomes" id="UP000603865">
    <property type="component" value="Unassembled WGS sequence"/>
</dbReference>
<dbReference type="PANTHER" id="PTHR43102:SF2">
    <property type="entry name" value="GAF DOMAIN-CONTAINING PROTEIN"/>
    <property type="match status" value="1"/>
</dbReference>
<evidence type="ECO:0000313" key="2">
    <source>
        <dbReference type="EMBL" id="GGR41312.1"/>
    </source>
</evidence>
<dbReference type="SUPFAM" id="SSF55781">
    <property type="entry name" value="GAF domain-like"/>
    <property type="match status" value="1"/>
</dbReference>
<sequence>MEQGRHWRPNYASERALSFCTWTILQDTSLFIQDARLDPRFCTLPGVAGEPGIRRCAGAPLTTPEGHRIGTLCVMDTEPLPLSAAALQALSDLADTVVSELELRLHTL</sequence>
<accession>A0A918KXM6</accession>
<dbReference type="Pfam" id="PF01590">
    <property type="entry name" value="GAF"/>
    <property type="match status" value="1"/>
</dbReference>
<proteinExistence type="predicted"/>
<dbReference type="Gene3D" id="3.30.450.40">
    <property type="match status" value="1"/>
</dbReference>
<dbReference type="AlphaFoldDB" id="A0A918KXM6"/>
<evidence type="ECO:0000313" key="3">
    <source>
        <dbReference type="Proteomes" id="UP000603865"/>
    </source>
</evidence>
<dbReference type="InterPro" id="IPR029016">
    <property type="entry name" value="GAF-like_dom_sf"/>
</dbReference>
<dbReference type="InterPro" id="IPR003018">
    <property type="entry name" value="GAF"/>
</dbReference>
<comment type="caution">
    <text evidence="2">The sequence shown here is derived from an EMBL/GenBank/DDBJ whole genome shotgun (WGS) entry which is preliminary data.</text>
</comment>
<dbReference type="PANTHER" id="PTHR43102">
    <property type="entry name" value="SLR1143 PROTEIN"/>
    <property type="match status" value="1"/>
</dbReference>
<organism evidence="2 3">
    <name type="scientific">Deinococcus ruber</name>
    <dbReference type="NCBI Taxonomy" id="1848197"/>
    <lineage>
        <taxon>Bacteria</taxon>
        <taxon>Thermotogati</taxon>
        <taxon>Deinococcota</taxon>
        <taxon>Deinococci</taxon>
        <taxon>Deinococcales</taxon>
        <taxon>Deinococcaceae</taxon>
        <taxon>Deinococcus</taxon>
    </lineage>
</organism>